<keyword evidence="1" id="KW-0378">Hydrolase</keyword>
<gene>
    <name evidence="4" type="ORF">CSC2_48370</name>
</gene>
<dbReference type="EMBL" id="BMBA01000010">
    <property type="protein sequence ID" value="GFZ34311.1"/>
    <property type="molecule type" value="Genomic_DNA"/>
</dbReference>
<keyword evidence="3" id="KW-0472">Membrane</keyword>
<reference evidence="4 5" key="1">
    <citation type="journal article" date="2021" name="Int. J. Syst. Evol. Microbiol.">
        <title>Clostridium zeae sp. nov., isolated from corn silage.</title>
        <authorList>
            <person name="Kobayashi H."/>
            <person name="Tanizawa Y."/>
            <person name="Yagura M."/>
            <person name="Sakamoto M."/>
            <person name="Ohkuma M."/>
            <person name="Tohno M."/>
        </authorList>
    </citation>
    <scope>NUCLEOTIDE SEQUENCE [LARGE SCALE GENOMIC DNA]</scope>
    <source>
        <strain evidence="4 5">CSC2</strain>
    </source>
</reference>
<evidence type="ECO:0000256" key="2">
    <source>
        <dbReference type="SAM" id="MobiDB-lite"/>
    </source>
</evidence>
<accession>A0ABQ1EI03</accession>
<organism evidence="4 5">
    <name type="scientific">Clostridium zeae</name>
    <dbReference type="NCBI Taxonomy" id="2759022"/>
    <lineage>
        <taxon>Bacteria</taxon>
        <taxon>Bacillati</taxon>
        <taxon>Bacillota</taxon>
        <taxon>Clostridia</taxon>
        <taxon>Eubacteriales</taxon>
        <taxon>Clostridiaceae</taxon>
        <taxon>Clostridium</taxon>
    </lineage>
</organism>
<feature type="region of interest" description="Disordered" evidence="2">
    <location>
        <begin position="48"/>
        <end position="67"/>
    </location>
</feature>
<name>A0ABQ1EI03_9CLOT</name>
<dbReference type="Gene3D" id="2.40.260.10">
    <property type="entry name" value="Sortase"/>
    <property type="match status" value="1"/>
</dbReference>
<sequence>MKSNKLVGQKKYIFLFILGMLVFMYPTFSNAYYSYKIMKSTTNVISPSSKAPQFSSSQEKNEKENNRIQISDKEFQEIQSDPAMKPLLNKDEDYIKEYNKRLWNLSGCTTDPFHSENGIPVEDNMKTEDKTSIFAYIKINKIHQTLPIYLGATDDHLNKGVAVIQGTSIPVGGENTNSVIAGHTGQIQKFFTDLPELVPGDIVEITNHWQTLYYKVTGNKVILPDQQEYLNVVKSLDMITLLTCYSSTPKNDRLLVFAERYYPYEENEKIKKIEDVSSYPYLSQVELKVKPWYEKPQTFIIGFAVILVCLFIYTFFSKKKDL</sequence>
<dbReference type="CDD" id="cd05827">
    <property type="entry name" value="Sortase_C"/>
    <property type="match status" value="1"/>
</dbReference>
<evidence type="ECO:0000313" key="4">
    <source>
        <dbReference type="EMBL" id="GFZ34311.1"/>
    </source>
</evidence>
<feature type="transmembrane region" description="Helical" evidence="3">
    <location>
        <begin position="12"/>
        <end position="33"/>
    </location>
</feature>
<dbReference type="NCBIfam" id="TIGR01076">
    <property type="entry name" value="sortase_fam"/>
    <property type="match status" value="1"/>
</dbReference>
<keyword evidence="3" id="KW-1133">Transmembrane helix</keyword>
<dbReference type="InterPro" id="IPR042002">
    <property type="entry name" value="Sortase_C"/>
</dbReference>
<dbReference type="Pfam" id="PF04203">
    <property type="entry name" value="Sortase"/>
    <property type="match status" value="1"/>
</dbReference>
<evidence type="ECO:0000313" key="5">
    <source>
        <dbReference type="Proteomes" id="UP000663802"/>
    </source>
</evidence>
<dbReference type="RefSeq" id="WP_206872797.1">
    <property type="nucleotide sequence ID" value="NZ_BMBA01000010.1"/>
</dbReference>
<keyword evidence="3" id="KW-0812">Transmembrane</keyword>
<dbReference type="InterPro" id="IPR023365">
    <property type="entry name" value="Sortase_dom-sf"/>
</dbReference>
<feature type="compositionally biased region" description="Low complexity" evidence="2">
    <location>
        <begin position="48"/>
        <end position="58"/>
    </location>
</feature>
<evidence type="ECO:0000256" key="3">
    <source>
        <dbReference type="SAM" id="Phobius"/>
    </source>
</evidence>
<dbReference type="Proteomes" id="UP000663802">
    <property type="component" value="Unassembled WGS sequence"/>
</dbReference>
<feature type="transmembrane region" description="Helical" evidence="3">
    <location>
        <begin position="298"/>
        <end position="316"/>
    </location>
</feature>
<proteinExistence type="predicted"/>
<dbReference type="SUPFAM" id="SSF63817">
    <property type="entry name" value="Sortase"/>
    <property type="match status" value="1"/>
</dbReference>
<evidence type="ECO:0000256" key="1">
    <source>
        <dbReference type="ARBA" id="ARBA00022801"/>
    </source>
</evidence>
<comment type="caution">
    <text evidence="4">The sequence shown here is derived from an EMBL/GenBank/DDBJ whole genome shotgun (WGS) entry which is preliminary data.</text>
</comment>
<dbReference type="InterPro" id="IPR005754">
    <property type="entry name" value="Sortase"/>
</dbReference>
<protein>
    <submittedName>
        <fullName evidence="4">Class C sortase</fullName>
    </submittedName>
</protein>
<keyword evidence="5" id="KW-1185">Reference proteome</keyword>